<evidence type="ECO:0000259" key="2">
    <source>
        <dbReference type="Pfam" id="PF23189"/>
    </source>
</evidence>
<feature type="domain" description="UPF0261" evidence="1">
    <location>
        <begin position="3"/>
        <end position="176"/>
    </location>
</feature>
<keyword evidence="4" id="KW-1185">Reference proteome</keyword>
<reference evidence="3" key="1">
    <citation type="submission" date="2021-03" db="EMBL/GenBank/DDBJ databases">
        <authorList>
            <person name="Kanchanasin P."/>
            <person name="Saeng-In P."/>
            <person name="Phongsopitanun W."/>
            <person name="Yuki M."/>
            <person name="Kudo T."/>
            <person name="Ohkuma M."/>
            <person name="Tanasupawat S."/>
        </authorList>
    </citation>
    <scope>NUCLEOTIDE SEQUENCE</scope>
    <source>
        <strain evidence="3">GKU 128</strain>
    </source>
</reference>
<dbReference type="InterPro" id="IPR044122">
    <property type="entry name" value="UPF0261_N"/>
</dbReference>
<proteinExistence type="predicted"/>
<dbReference type="AlphaFoldDB" id="A0A939PGA0"/>
<dbReference type="InterPro" id="IPR051353">
    <property type="entry name" value="Tobamovirus_resist_UPF0261"/>
</dbReference>
<feature type="domain" description="UPF0261" evidence="2">
    <location>
        <begin position="186"/>
        <end position="400"/>
    </location>
</feature>
<accession>A0A939PGA0</accession>
<gene>
    <name evidence="3" type="ORF">J4573_33855</name>
</gene>
<dbReference type="Pfam" id="PF06792">
    <property type="entry name" value="UPF0261"/>
    <property type="match status" value="1"/>
</dbReference>
<evidence type="ECO:0000313" key="3">
    <source>
        <dbReference type="EMBL" id="MBO2452115.1"/>
    </source>
</evidence>
<keyword evidence="3" id="KW-0547">Nucleotide-binding</keyword>
<dbReference type="PANTHER" id="PTHR31862:SF1">
    <property type="entry name" value="UPF0261 DOMAIN PROTEIN (AFU_ORTHOLOGUE AFUA_1G10120)"/>
    <property type="match status" value="1"/>
</dbReference>
<dbReference type="EMBL" id="JAGEOJ010000015">
    <property type="protein sequence ID" value="MBO2452115.1"/>
    <property type="molecule type" value="Genomic_DNA"/>
</dbReference>
<dbReference type="Proteomes" id="UP000669179">
    <property type="component" value="Unassembled WGS sequence"/>
</dbReference>
<keyword evidence="3" id="KW-0067">ATP-binding</keyword>
<protein>
    <submittedName>
        <fullName evidence="3">Tm-1-like ATP-binding domain-containing protein</fullName>
    </submittedName>
</protein>
<evidence type="ECO:0000259" key="1">
    <source>
        <dbReference type="Pfam" id="PF06792"/>
    </source>
</evidence>
<dbReference type="GO" id="GO:0005524">
    <property type="term" value="F:ATP binding"/>
    <property type="evidence" value="ECO:0007669"/>
    <property type="project" value="UniProtKB-KW"/>
</dbReference>
<dbReference type="Gene3D" id="3.40.50.12030">
    <property type="entry name" value="Uncharacterised protein family UPF0261, NC domain"/>
    <property type="match status" value="1"/>
</dbReference>
<evidence type="ECO:0000313" key="4">
    <source>
        <dbReference type="Proteomes" id="UP000669179"/>
    </source>
</evidence>
<dbReference type="NCBIfam" id="NF002674">
    <property type="entry name" value="PRK02399.1-2"/>
    <property type="match status" value="1"/>
</dbReference>
<dbReference type="RefSeq" id="WP_208260008.1">
    <property type="nucleotide sequence ID" value="NZ_JAGEOJ010000015.1"/>
</dbReference>
<comment type="caution">
    <text evidence="3">The sequence shown here is derived from an EMBL/GenBank/DDBJ whole genome shotgun (WGS) entry which is preliminary data.</text>
</comment>
<sequence>MPVVVLIGTLDTKGVEYSWLRARLQTLGIDVVLVDTGILAPPPMTPDVPREEVARAAGIDLAWLVSQGDRGVAVAAMARGAAEIVGAMHREGVLHGILSVGGSGNSAISTTAMRALPVGVPKLMVSSMTSGDVSPYIGGTDLTMMYSVVDIAGMNRISIRVLANAADAIAGMAAGYAAGTLLPADRPLIGATMAGVTTPGVDAARQLLDVLGYEVLVFHTTGSGGRSVEAMAASGLLSGILDPTLLELSNELVGGVGTAGPDRLETAGRLGLPQVVSLGALDMAKFGPEIPHRFRHRHVHVHNPSVTVIRTNAGECAELGRRVATKLRKATGPTALYIPLRGLSTLGAPGGPYHDPSLDAVLFNSVRNGLAGSSVEIVEMDTHFNDPVFGRAMADHLHTLLVPARAAS</sequence>
<dbReference type="Gene3D" id="3.40.50.12020">
    <property type="entry name" value="Uncharacterised protein family UPF0261, NN domain"/>
    <property type="match status" value="1"/>
</dbReference>
<dbReference type="InterPro" id="IPR008322">
    <property type="entry name" value="UPF0261"/>
</dbReference>
<dbReference type="PANTHER" id="PTHR31862">
    <property type="entry name" value="UPF0261 DOMAIN PROTEIN (AFU_ORTHOLOGUE AFUA_1G10120)"/>
    <property type="match status" value="1"/>
</dbReference>
<dbReference type="InterPro" id="IPR056778">
    <property type="entry name" value="UPF0261_C"/>
</dbReference>
<name>A0A939PGA0_9ACTN</name>
<organism evidence="3 4">
    <name type="scientific">Actinomadura barringtoniae</name>
    <dbReference type="NCBI Taxonomy" id="1427535"/>
    <lineage>
        <taxon>Bacteria</taxon>
        <taxon>Bacillati</taxon>
        <taxon>Actinomycetota</taxon>
        <taxon>Actinomycetes</taxon>
        <taxon>Streptosporangiales</taxon>
        <taxon>Thermomonosporaceae</taxon>
        <taxon>Actinomadura</taxon>
    </lineage>
</organism>
<dbReference type="CDD" id="cd15488">
    <property type="entry name" value="Tm-1-like"/>
    <property type="match status" value="1"/>
</dbReference>
<dbReference type="Pfam" id="PF23189">
    <property type="entry name" value="UPF0261_C"/>
    <property type="match status" value="1"/>
</dbReference>
<dbReference type="PIRSF" id="PIRSF033271">
    <property type="entry name" value="UCP033271"/>
    <property type="match status" value="1"/>
</dbReference>